<proteinExistence type="inferred from homology"/>
<protein>
    <submittedName>
        <fullName evidence="9">Rod shape-determining protein MreD</fullName>
    </submittedName>
</protein>
<feature type="transmembrane region" description="Helical" evidence="8">
    <location>
        <begin position="72"/>
        <end position="92"/>
    </location>
</feature>
<dbReference type="EMBL" id="LQRC01000257">
    <property type="protein sequence ID" value="KXT68862.1"/>
    <property type="molecule type" value="Genomic_DNA"/>
</dbReference>
<feature type="transmembrane region" description="Helical" evidence="8">
    <location>
        <begin position="138"/>
        <end position="157"/>
    </location>
</feature>
<keyword evidence="5" id="KW-0133">Cell shape</keyword>
<comment type="caution">
    <text evidence="9">The sequence shown here is derived from an EMBL/GenBank/DDBJ whole genome shotgun (WGS) entry which is preliminary data.</text>
</comment>
<comment type="similarity">
    <text evidence="2">Belongs to the MreD family.</text>
</comment>
<accession>A0A139MYU6</accession>
<dbReference type="InterPro" id="IPR007227">
    <property type="entry name" value="Cell_shape_determining_MreD"/>
</dbReference>
<dbReference type="GO" id="GO:0008360">
    <property type="term" value="P:regulation of cell shape"/>
    <property type="evidence" value="ECO:0007669"/>
    <property type="project" value="UniProtKB-KW"/>
</dbReference>
<dbReference type="PATRIC" id="fig|1302.21.peg.2217"/>
<dbReference type="RefSeq" id="WP_061412654.1">
    <property type="nucleotide sequence ID" value="NZ_LAWF01000003.1"/>
</dbReference>
<feature type="transmembrane region" description="Helical" evidence="8">
    <location>
        <begin position="12"/>
        <end position="32"/>
    </location>
</feature>
<feature type="transmembrane region" description="Helical" evidence="8">
    <location>
        <begin position="104"/>
        <end position="126"/>
    </location>
</feature>
<keyword evidence="3" id="KW-1003">Cell membrane</keyword>
<dbReference type="Pfam" id="PF04093">
    <property type="entry name" value="MreD"/>
    <property type="match status" value="1"/>
</dbReference>
<dbReference type="NCBIfam" id="TIGR03426">
    <property type="entry name" value="shape_MreD"/>
    <property type="match status" value="1"/>
</dbReference>
<organism evidence="9 10">
    <name type="scientific">Streptococcus gordonii</name>
    <dbReference type="NCBI Taxonomy" id="1302"/>
    <lineage>
        <taxon>Bacteria</taxon>
        <taxon>Bacillati</taxon>
        <taxon>Bacillota</taxon>
        <taxon>Bacilli</taxon>
        <taxon>Lactobacillales</taxon>
        <taxon>Streptococcaceae</taxon>
        <taxon>Streptococcus</taxon>
    </lineage>
</organism>
<evidence type="ECO:0000256" key="8">
    <source>
        <dbReference type="SAM" id="Phobius"/>
    </source>
</evidence>
<dbReference type="AlphaFoldDB" id="A0A139MYU6"/>
<gene>
    <name evidence="9" type="ORF">SGODD07_02007</name>
</gene>
<keyword evidence="7 8" id="KW-0472">Membrane</keyword>
<feature type="transmembrane region" description="Helical" evidence="8">
    <location>
        <begin position="39"/>
        <end position="66"/>
    </location>
</feature>
<evidence type="ECO:0000256" key="2">
    <source>
        <dbReference type="ARBA" id="ARBA00007776"/>
    </source>
</evidence>
<evidence type="ECO:0000256" key="1">
    <source>
        <dbReference type="ARBA" id="ARBA00004651"/>
    </source>
</evidence>
<comment type="subcellular location">
    <subcellularLocation>
        <location evidence="1">Cell membrane</location>
        <topology evidence="1">Multi-pass membrane protein</topology>
    </subcellularLocation>
</comment>
<evidence type="ECO:0000313" key="10">
    <source>
        <dbReference type="Proteomes" id="UP000070096"/>
    </source>
</evidence>
<keyword evidence="6 8" id="KW-1133">Transmembrane helix</keyword>
<evidence type="ECO:0000313" key="9">
    <source>
        <dbReference type="EMBL" id="KXT68862.1"/>
    </source>
</evidence>
<evidence type="ECO:0000256" key="3">
    <source>
        <dbReference type="ARBA" id="ARBA00022475"/>
    </source>
</evidence>
<evidence type="ECO:0000256" key="5">
    <source>
        <dbReference type="ARBA" id="ARBA00022960"/>
    </source>
</evidence>
<evidence type="ECO:0000256" key="4">
    <source>
        <dbReference type="ARBA" id="ARBA00022692"/>
    </source>
</evidence>
<sequence>MRLFKQYVGIPLLLLFLMLLDGQISTLIASFLPISFHLVCHLVLIFLLFISVEVSDVTAFTIFLVIGILYDAYYFHVIGIATLLLPLLSVLVNKYNTIMMGNKITRFLSVLILVFLFEFVSFLLANLVSLTSMEISSFIVYSLAPTMVLNSLLLLLLQPVLEKVYL</sequence>
<reference evidence="9 10" key="1">
    <citation type="submission" date="2016-01" db="EMBL/GenBank/DDBJ databases">
        <title>Highly variable Streptococcus oralis are common among viridans streptococci isolated from primates.</title>
        <authorList>
            <person name="Denapaite D."/>
            <person name="Rieger M."/>
            <person name="Koendgen S."/>
            <person name="Brueckner R."/>
            <person name="Ochigava I."/>
            <person name="Kappeler P."/>
            <person name="Maetz-Rensing K."/>
            <person name="Leendertz F."/>
            <person name="Hakenbeck R."/>
        </authorList>
    </citation>
    <scope>NUCLEOTIDE SEQUENCE [LARGE SCALE GENOMIC DNA]</scope>
    <source>
        <strain evidence="9 10">DD07</strain>
    </source>
</reference>
<evidence type="ECO:0000256" key="6">
    <source>
        <dbReference type="ARBA" id="ARBA00022989"/>
    </source>
</evidence>
<name>A0A139MYU6_STRGN</name>
<evidence type="ECO:0000256" key="7">
    <source>
        <dbReference type="ARBA" id="ARBA00023136"/>
    </source>
</evidence>
<keyword evidence="4 8" id="KW-0812">Transmembrane</keyword>
<dbReference type="Proteomes" id="UP000070096">
    <property type="component" value="Unassembled WGS sequence"/>
</dbReference>
<dbReference type="GO" id="GO:0005886">
    <property type="term" value="C:plasma membrane"/>
    <property type="evidence" value="ECO:0007669"/>
    <property type="project" value="UniProtKB-SubCell"/>
</dbReference>